<dbReference type="EMBL" id="FRCS01000001">
    <property type="protein sequence ID" value="SHM69688.1"/>
    <property type="molecule type" value="Genomic_DNA"/>
</dbReference>
<evidence type="ECO:0000313" key="3">
    <source>
        <dbReference type="Proteomes" id="UP000184440"/>
    </source>
</evidence>
<proteinExistence type="predicted"/>
<keyword evidence="3" id="KW-1185">Reference proteome</keyword>
<dbReference type="STRING" id="134849.SAMN05443668_1011277"/>
<reference evidence="2 3" key="1">
    <citation type="submission" date="2016-11" db="EMBL/GenBank/DDBJ databases">
        <authorList>
            <person name="Jaros S."/>
            <person name="Januszkiewicz K."/>
            <person name="Wedrychowicz H."/>
        </authorList>
    </citation>
    <scope>NUCLEOTIDE SEQUENCE [LARGE SCALE GENOMIC DNA]</scope>
    <source>
        <strain evidence="2 3">DSM 46144</strain>
    </source>
</reference>
<feature type="transmembrane region" description="Helical" evidence="1">
    <location>
        <begin position="46"/>
        <end position="64"/>
    </location>
</feature>
<keyword evidence="1" id="KW-0812">Transmembrane</keyword>
<evidence type="ECO:0000313" key="2">
    <source>
        <dbReference type="EMBL" id="SHM69688.1"/>
    </source>
</evidence>
<dbReference type="AlphaFoldDB" id="A0A1M7KW01"/>
<keyword evidence="1" id="KW-1133">Transmembrane helix</keyword>
<accession>A0A1M7KW01</accession>
<name>A0A1M7KW01_9ACTN</name>
<organism evidence="2 3">
    <name type="scientific">Cryptosporangium aurantiacum</name>
    <dbReference type="NCBI Taxonomy" id="134849"/>
    <lineage>
        <taxon>Bacteria</taxon>
        <taxon>Bacillati</taxon>
        <taxon>Actinomycetota</taxon>
        <taxon>Actinomycetes</taxon>
        <taxon>Cryptosporangiales</taxon>
        <taxon>Cryptosporangiaceae</taxon>
        <taxon>Cryptosporangium</taxon>
    </lineage>
</organism>
<evidence type="ECO:0000256" key="1">
    <source>
        <dbReference type="SAM" id="Phobius"/>
    </source>
</evidence>
<feature type="transmembrane region" description="Helical" evidence="1">
    <location>
        <begin position="71"/>
        <end position="89"/>
    </location>
</feature>
<sequence length="203" mass="21613">MIALSVLAVVLWIAALQAFPVVFWGGEFPLNPGGFAVVNRVYEHPFWLAATAVVVLLAAVVLGVRNVFVRTAAAGAAALVLACGVWLSIPLSADAEPSADRRTVEYRSPDERFTLTVSAAAKFQGPTWLLRIRSHDGLNSREHVLGCLDGDNPDEGLAHVSWADPTTVRVERGDGTTIDVRLDPDTGAPDRRLGSGVGPCYGL</sequence>
<dbReference type="Proteomes" id="UP000184440">
    <property type="component" value="Unassembled WGS sequence"/>
</dbReference>
<gene>
    <name evidence="2" type="ORF">SAMN05443668_1011277</name>
</gene>
<protein>
    <submittedName>
        <fullName evidence="2">Uncharacterized protein</fullName>
    </submittedName>
</protein>
<keyword evidence="1" id="KW-0472">Membrane</keyword>